<feature type="compositionally biased region" description="Polar residues" evidence="1">
    <location>
        <begin position="38"/>
        <end position="49"/>
    </location>
</feature>
<organism evidence="2 3">
    <name type="scientific">Adiantum capillus-veneris</name>
    <name type="common">Maidenhair fern</name>
    <dbReference type="NCBI Taxonomy" id="13818"/>
    <lineage>
        <taxon>Eukaryota</taxon>
        <taxon>Viridiplantae</taxon>
        <taxon>Streptophyta</taxon>
        <taxon>Embryophyta</taxon>
        <taxon>Tracheophyta</taxon>
        <taxon>Polypodiopsida</taxon>
        <taxon>Polypodiidae</taxon>
        <taxon>Polypodiales</taxon>
        <taxon>Pteridineae</taxon>
        <taxon>Pteridaceae</taxon>
        <taxon>Vittarioideae</taxon>
        <taxon>Adiantum</taxon>
    </lineage>
</organism>
<comment type="caution">
    <text evidence="2">The sequence shown here is derived from an EMBL/GenBank/DDBJ whole genome shotgun (WGS) entry which is preliminary data.</text>
</comment>
<proteinExistence type="predicted"/>
<dbReference type="EMBL" id="JABFUD020000023">
    <property type="protein sequence ID" value="KAI5061191.1"/>
    <property type="molecule type" value="Genomic_DNA"/>
</dbReference>
<dbReference type="PANTHER" id="PTHR38382">
    <property type="entry name" value="RNA-BINDING PROTEIN"/>
    <property type="match status" value="1"/>
</dbReference>
<dbReference type="Proteomes" id="UP000886520">
    <property type="component" value="Chromosome 23"/>
</dbReference>
<gene>
    <name evidence="2" type="ORF">GOP47_0023696</name>
</gene>
<reference evidence="2" key="1">
    <citation type="submission" date="2021-01" db="EMBL/GenBank/DDBJ databases">
        <title>Adiantum capillus-veneris genome.</title>
        <authorList>
            <person name="Fang Y."/>
            <person name="Liao Q."/>
        </authorList>
    </citation>
    <scope>NUCLEOTIDE SEQUENCE</scope>
    <source>
        <strain evidence="2">H3</strain>
        <tissue evidence="2">Leaf</tissue>
    </source>
</reference>
<feature type="compositionally biased region" description="Polar residues" evidence="1">
    <location>
        <begin position="87"/>
        <end position="96"/>
    </location>
</feature>
<dbReference type="OrthoDB" id="753880at2759"/>
<evidence type="ECO:0000313" key="2">
    <source>
        <dbReference type="EMBL" id="KAI5061191.1"/>
    </source>
</evidence>
<name>A0A9D4U3Z4_ADICA</name>
<dbReference type="AlphaFoldDB" id="A0A9D4U3Z4"/>
<protein>
    <submittedName>
        <fullName evidence="2">Uncharacterized protein</fullName>
    </submittedName>
</protein>
<dbReference type="PANTHER" id="PTHR38382:SF1">
    <property type="entry name" value="RNA-BINDING PROTEIN"/>
    <property type="match status" value="1"/>
</dbReference>
<evidence type="ECO:0000256" key="1">
    <source>
        <dbReference type="SAM" id="MobiDB-lite"/>
    </source>
</evidence>
<feature type="region of interest" description="Disordered" evidence="1">
    <location>
        <begin position="32"/>
        <end position="103"/>
    </location>
</feature>
<keyword evidence="3" id="KW-1185">Reference proteome</keyword>
<accession>A0A9D4U3Z4</accession>
<sequence>MKELGQRSVASLLVCASASSGKRGGQVSLAEFLDKRSPVSSATAASKQASVPEDENDETQLDSSASPSFGRVCDNLTTHRLSKKRSSSNLDDQGNRGTKAALQQRRRVINRRHPRLLVMGDEPMRHTRTHRSGLYRSQSYNHYADGSGCWGDGMVGMEEAGTAWEWEGVASTSLGASAGSP</sequence>
<evidence type="ECO:0000313" key="3">
    <source>
        <dbReference type="Proteomes" id="UP000886520"/>
    </source>
</evidence>